<evidence type="ECO:0008006" key="20">
    <source>
        <dbReference type="Google" id="ProtNLM"/>
    </source>
</evidence>
<sequence>MKKLFLFVMTSLLMLTSCRTSNLFIDKKASNSIEDLDSVFYNNNDYEYHIRKDDKITISLWGQDELSVGSTYGIYNSNEVYGKWLMVDANGNIEIPKIGTFNVEKMTIISLKDTLKERYEEWIKNPVIDIKVLNREITVLGEVINPQVINIDKERNTLLDMVARCKGFDAYANLKYIKVLRQVNEDVYVANINLEEKENHLMKNINLYPGDVVIVPSKKYKEFDRRISTIIPFTTTLTAAAIFMGAF</sequence>
<dbReference type="InterPro" id="IPR054765">
    <property type="entry name" value="SLBB_dom"/>
</dbReference>
<reference evidence="18 19" key="1">
    <citation type="submission" date="2018-08" db="EMBL/GenBank/DDBJ databases">
        <title>The draft genome squence of Brumimicrobium sp. N62.</title>
        <authorList>
            <person name="Du Z.-J."/>
            <person name="Luo H.-R."/>
        </authorList>
    </citation>
    <scope>NUCLEOTIDE SEQUENCE [LARGE SCALE GENOMIC DNA]</scope>
    <source>
        <strain evidence="18 19">N62</strain>
    </source>
</reference>
<keyword evidence="10" id="KW-0626">Porin</keyword>
<organism evidence="18 19">
    <name type="scientific">Brumimicrobium aurantiacum</name>
    <dbReference type="NCBI Taxonomy" id="1737063"/>
    <lineage>
        <taxon>Bacteria</taxon>
        <taxon>Pseudomonadati</taxon>
        <taxon>Bacteroidota</taxon>
        <taxon>Flavobacteriia</taxon>
        <taxon>Flavobacteriales</taxon>
        <taxon>Crocinitomicaceae</taxon>
        <taxon>Brumimicrobium</taxon>
    </lineage>
</organism>
<feature type="chain" id="PRO_5017724302" description="Polysaccharide export protein" evidence="15">
    <location>
        <begin position="21"/>
        <end position="247"/>
    </location>
</feature>
<dbReference type="RefSeq" id="WP_116880024.1">
    <property type="nucleotide sequence ID" value="NZ_QURB01000002.1"/>
</dbReference>
<evidence type="ECO:0000256" key="14">
    <source>
        <dbReference type="ARBA" id="ARBA00023288"/>
    </source>
</evidence>
<evidence type="ECO:0000256" key="4">
    <source>
        <dbReference type="ARBA" id="ARBA00022452"/>
    </source>
</evidence>
<evidence type="ECO:0000256" key="13">
    <source>
        <dbReference type="ARBA" id="ARBA00023237"/>
    </source>
</evidence>
<keyword evidence="14" id="KW-0449">Lipoprotein</keyword>
<keyword evidence="5" id="KW-0762">Sugar transport</keyword>
<proteinExistence type="inferred from homology"/>
<name>A0A3E1EZR6_9FLAO</name>
<dbReference type="Pfam" id="PF22461">
    <property type="entry name" value="SLBB_2"/>
    <property type="match status" value="1"/>
</dbReference>
<dbReference type="InterPro" id="IPR049712">
    <property type="entry name" value="Poly_export"/>
</dbReference>
<keyword evidence="6" id="KW-0812">Transmembrane</keyword>
<dbReference type="GO" id="GO:0015288">
    <property type="term" value="F:porin activity"/>
    <property type="evidence" value="ECO:0007669"/>
    <property type="project" value="UniProtKB-KW"/>
</dbReference>
<evidence type="ECO:0000313" key="19">
    <source>
        <dbReference type="Proteomes" id="UP000257127"/>
    </source>
</evidence>
<keyword evidence="13" id="KW-0998">Cell outer membrane</keyword>
<dbReference type="EMBL" id="QURB01000002">
    <property type="protein sequence ID" value="RFC55045.1"/>
    <property type="molecule type" value="Genomic_DNA"/>
</dbReference>
<keyword evidence="11" id="KW-0472">Membrane</keyword>
<dbReference type="Gene3D" id="3.30.1950.10">
    <property type="entry name" value="wza like domain"/>
    <property type="match status" value="1"/>
</dbReference>
<feature type="domain" description="SLBB" evidence="17">
    <location>
        <begin position="137"/>
        <end position="215"/>
    </location>
</feature>
<feature type="signal peptide" evidence="15">
    <location>
        <begin position="1"/>
        <end position="20"/>
    </location>
</feature>
<evidence type="ECO:0000256" key="5">
    <source>
        <dbReference type="ARBA" id="ARBA00022597"/>
    </source>
</evidence>
<gene>
    <name evidence="18" type="ORF">DXU93_04285</name>
</gene>
<dbReference type="PANTHER" id="PTHR33619:SF3">
    <property type="entry name" value="POLYSACCHARIDE EXPORT PROTEIN GFCE-RELATED"/>
    <property type="match status" value="1"/>
</dbReference>
<keyword evidence="8" id="KW-0625">Polysaccharide transport</keyword>
<comment type="similarity">
    <text evidence="2">Belongs to the BexD/CtrA/VexA family.</text>
</comment>
<dbReference type="GO" id="GO:0046930">
    <property type="term" value="C:pore complex"/>
    <property type="evidence" value="ECO:0007669"/>
    <property type="project" value="UniProtKB-KW"/>
</dbReference>
<dbReference type="Proteomes" id="UP000257127">
    <property type="component" value="Unassembled WGS sequence"/>
</dbReference>
<evidence type="ECO:0000256" key="10">
    <source>
        <dbReference type="ARBA" id="ARBA00023114"/>
    </source>
</evidence>
<keyword evidence="12" id="KW-0564">Palmitate</keyword>
<accession>A0A3E1EZR6</accession>
<dbReference type="GO" id="GO:0015159">
    <property type="term" value="F:polysaccharide transmembrane transporter activity"/>
    <property type="evidence" value="ECO:0007669"/>
    <property type="project" value="InterPro"/>
</dbReference>
<evidence type="ECO:0000256" key="1">
    <source>
        <dbReference type="ARBA" id="ARBA00004571"/>
    </source>
</evidence>
<keyword evidence="7 15" id="KW-0732">Signal</keyword>
<protein>
    <recommendedName>
        <fullName evidence="20">Polysaccharide export protein</fullName>
    </recommendedName>
</protein>
<comment type="subcellular location">
    <subcellularLocation>
        <location evidence="1">Cell outer membrane</location>
        <topology evidence="1">Multi-pass membrane protein</topology>
    </subcellularLocation>
</comment>
<evidence type="ECO:0000256" key="3">
    <source>
        <dbReference type="ARBA" id="ARBA00022448"/>
    </source>
</evidence>
<dbReference type="GO" id="GO:0006811">
    <property type="term" value="P:monoatomic ion transport"/>
    <property type="evidence" value="ECO:0007669"/>
    <property type="project" value="UniProtKB-KW"/>
</dbReference>
<evidence type="ECO:0000259" key="17">
    <source>
        <dbReference type="Pfam" id="PF22461"/>
    </source>
</evidence>
<evidence type="ECO:0000256" key="6">
    <source>
        <dbReference type="ARBA" id="ARBA00022692"/>
    </source>
</evidence>
<comment type="caution">
    <text evidence="18">The sequence shown here is derived from an EMBL/GenBank/DDBJ whole genome shotgun (WGS) entry which is preliminary data.</text>
</comment>
<evidence type="ECO:0000256" key="2">
    <source>
        <dbReference type="ARBA" id="ARBA00009450"/>
    </source>
</evidence>
<dbReference type="PROSITE" id="PS51257">
    <property type="entry name" value="PROKAR_LIPOPROTEIN"/>
    <property type="match status" value="1"/>
</dbReference>
<dbReference type="PANTHER" id="PTHR33619">
    <property type="entry name" value="POLYSACCHARIDE EXPORT PROTEIN GFCE-RELATED"/>
    <property type="match status" value="1"/>
</dbReference>
<evidence type="ECO:0000256" key="11">
    <source>
        <dbReference type="ARBA" id="ARBA00023136"/>
    </source>
</evidence>
<dbReference type="AlphaFoldDB" id="A0A3E1EZR6"/>
<dbReference type="GO" id="GO:0009279">
    <property type="term" value="C:cell outer membrane"/>
    <property type="evidence" value="ECO:0007669"/>
    <property type="project" value="UniProtKB-SubCell"/>
</dbReference>
<dbReference type="InterPro" id="IPR003715">
    <property type="entry name" value="Poly_export_N"/>
</dbReference>
<evidence type="ECO:0000256" key="15">
    <source>
        <dbReference type="SAM" id="SignalP"/>
    </source>
</evidence>
<evidence type="ECO:0000256" key="9">
    <source>
        <dbReference type="ARBA" id="ARBA00023065"/>
    </source>
</evidence>
<evidence type="ECO:0000256" key="12">
    <source>
        <dbReference type="ARBA" id="ARBA00023139"/>
    </source>
</evidence>
<evidence type="ECO:0000256" key="7">
    <source>
        <dbReference type="ARBA" id="ARBA00022729"/>
    </source>
</evidence>
<dbReference type="Pfam" id="PF02563">
    <property type="entry name" value="Poly_export"/>
    <property type="match status" value="1"/>
</dbReference>
<evidence type="ECO:0000313" key="18">
    <source>
        <dbReference type="EMBL" id="RFC55045.1"/>
    </source>
</evidence>
<evidence type="ECO:0000259" key="16">
    <source>
        <dbReference type="Pfam" id="PF02563"/>
    </source>
</evidence>
<keyword evidence="4" id="KW-1134">Transmembrane beta strand</keyword>
<evidence type="ECO:0000256" key="8">
    <source>
        <dbReference type="ARBA" id="ARBA00023047"/>
    </source>
</evidence>
<dbReference type="OrthoDB" id="662756at2"/>
<keyword evidence="9" id="KW-0406">Ion transport</keyword>
<keyword evidence="19" id="KW-1185">Reference proteome</keyword>
<feature type="domain" description="Polysaccharide export protein N-terminal" evidence="16">
    <location>
        <begin position="43"/>
        <end position="132"/>
    </location>
</feature>
<dbReference type="Gene3D" id="3.10.560.10">
    <property type="entry name" value="Outer membrane lipoprotein wza domain like"/>
    <property type="match status" value="1"/>
</dbReference>
<keyword evidence="3" id="KW-0813">Transport</keyword>